<dbReference type="FunFam" id="3.40.50.200:FF:000007">
    <property type="entry name" value="Subtilisin-like serine protease"/>
    <property type="match status" value="1"/>
</dbReference>
<keyword evidence="2 5" id="KW-0645">Protease</keyword>
<dbReference type="GO" id="GO:0006508">
    <property type="term" value="P:proteolysis"/>
    <property type="evidence" value="ECO:0007669"/>
    <property type="project" value="UniProtKB-KW"/>
</dbReference>
<feature type="active site" description="Charge relay system" evidence="5">
    <location>
        <position position="163"/>
    </location>
</feature>
<dbReference type="AlphaFoldDB" id="A0A6A6FTZ4"/>
<dbReference type="InterPro" id="IPR036852">
    <property type="entry name" value="Peptidase_S8/S53_dom_sf"/>
</dbReference>
<dbReference type="CDD" id="cd04077">
    <property type="entry name" value="Peptidases_S8_PCSK9_ProteinaseK_like"/>
    <property type="match status" value="1"/>
</dbReference>
<dbReference type="InterPro" id="IPR023828">
    <property type="entry name" value="Peptidase_S8_Ser-AS"/>
</dbReference>
<dbReference type="SUPFAM" id="SSF52743">
    <property type="entry name" value="Subtilisin-like"/>
    <property type="match status" value="1"/>
</dbReference>
<dbReference type="PRINTS" id="PR00723">
    <property type="entry name" value="SUBTILISIN"/>
</dbReference>
<dbReference type="InterPro" id="IPR050131">
    <property type="entry name" value="Peptidase_S8_subtilisin-like"/>
</dbReference>
<evidence type="ECO:0000313" key="9">
    <source>
        <dbReference type="EMBL" id="KAF2216962.1"/>
    </source>
</evidence>
<dbReference type="Gene3D" id="3.40.50.200">
    <property type="entry name" value="Peptidase S8/S53 domain"/>
    <property type="match status" value="1"/>
</dbReference>
<dbReference type="OrthoDB" id="206201at2759"/>
<evidence type="ECO:0000313" key="10">
    <source>
        <dbReference type="Proteomes" id="UP000799539"/>
    </source>
</evidence>
<dbReference type="PROSITE" id="PS00137">
    <property type="entry name" value="SUBTILASE_HIS"/>
    <property type="match status" value="1"/>
</dbReference>
<dbReference type="PROSITE" id="PS00138">
    <property type="entry name" value="SUBTILASE_SER"/>
    <property type="match status" value="1"/>
</dbReference>
<evidence type="ECO:0000256" key="3">
    <source>
        <dbReference type="ARBA" id="ARBA00022801"/>
    </source>
</evidence>
<dbReference type="InterPro" id="IPR022398">
    <property type="entry name" value="Peptidase_S8_His-AS"/>
</dbReference>
<evidence type="ECO:0000256" key="4">
    <source>
        <dbReference type="ARBA" id="ARBA00022825"/>
    </source>
</evidence>
<dbReference type="PANTHER" id="PTHR43806">
    <property type="entry name" value="PEPTIDASE S8"/>
    <property type="match status" value="1"/>
</dbReference>
<reference evidence="9" key="1">
    <citation type="journal article" date="2020" name="Stud. Mycol.">
        <title>101 Dothideomycetes genomes: a test case for predicting lifestyles and emergence of pathogens.</title>
        <authorList>
            <person name="Haridas S."/>
            <person name="Albert R."/>
            <person name="Binder M."/>
            <person name="Bloem J."/>
            <person name="Labutti K."/>
            <person name="Salamov A."/>
            <person name="Andreopoulos B."/>
            <person name="Baker S."/>
            <person name="Barry K."/>
            <person name="Bills G."/>
            <person name="Bluhm B."/>
            <person name="Cannon C."/>
            <person name="Castanera R."/>
            <person name="Culley D."/>
            <person name="Daum C."/>
            <person name="Ezra D."/>
            <person name="Gonzalez J."/>
            <person name="Henrissat B."/>
            <person name="Kuo A."/>
            <person name="Liang C."/>
            <person name="Lipzen A."/>
            <person name="Lutzoni F."/>
            <person name="Magnuson J."/>
            <person name="Mondo S."/>
            <person name="Nolan M."/>
            <person name="Ohm R."/>
            <person name="Pangilinan J."/>
            <person name="Park H.-J."/>
            <person name="Ramirez L."/>
            <person name="Alfaro M."/>
            <person name="Sun H."/>
            <person name="Tritt A."/>
            <person name="Yoshinaga Y."/>
            <person name="Zwiers L.-H."/>
            <person name="Turgeon B."/>
            <person name="Goodwin S."/>
            <person name="Spatafora J."/>
            <person name="Crous P."/>
            <person name="Grigoriev I."/>
        </authorList>
    </citation>
    <scope>NUCLEOTIDE SEQUENCE</scope>
    <source>
        <strain evidence="9">SCOH1-5</strain>
    </source>
</reference>
<evidence type="ECO:0000256" key="5">
    <source>
        <dbReference type="PROSITE-ProRule" id="PRU01240"/>
    </source>
</evidence>
<dbReference type="SUPFAM" id="SSF54897">
    <property type="entry name" value="Protease propeptides/inhibitors"/>
    <property type="match status" value="1"/>
</dbReference>
<feature type="signal peptide" evidence="7">
    <location>
        <begin position="1"/>
        <end position="16"/>
    </location>
</feature>
<protein>
    <recommendedName>
        <fullName evidence="8">Peptidase S8/S53 domain-containing protein</fullName>
    </recommendedName>
</protein>
<evidence type="ECO:0000256" key="6">
    <source>
        <dbReference type="RuleBase" id="RU003355"/>
    </source>
</evidence>
<feature type="active site" description="Charge relay system" evidence="5">
    <location>
        <position position="353"/>
    </location>
</feature>
<dbReference type="EMBL" id="ML992663">
    <property type="protein sequence ID" value="KAF2216962.1"/>
    <property type="molecule type" value="Genomic_DNA"/>
</dbReference>
<dbReference type="Proteomes" id="UP000799539">
    <property type="component" value="Unassembled WGS sequence"/>
</dbReference>
<dbReference type="InterPro" id="IPR015500">
    <property type="entry name" value="Peptidase_S8_subtilisin-rel"/>
</dbReference>
<evidence type="ECO:0000259" key="8">
    <source>
        <dbReference type="Pfam" id="PF00082"/>
    </source>
</evidence>
<comment type="similarity">
    <text evidence="1 5 6">Belongs to the peptidase S8 family.</text>
</comment>
<accession>A0A6A6FTZ4</accession>
<evidence type="ECO:0000256" key="7">
    <source>
        <dbReference type="SAM" id="SignalP"/>
    </source>
</evidence>
<feature type="active site" description="Charge relay system" evidence="5">
    <location>
        <position position="195"/>
    </location>
</feature>
<keyword evidence="4 5" id="KW-0720">Serine protease</keyword>
<proteinExistence type="inferred from homology"/>
<keyword evidence="10" id="KW-1185">Reference proteome</keyword>
<keyword evidence="3 5" id="KW-0378">Hydrolase</keyword>
<evidence type="ECO:0000256" key="2">
    <source>
        <dbReference type="ARBA" id="ARBA00022670"/>
    </source>
</evidence>
<dbReference type="GO" id="GO:0004252">
    <property type="term" value="F:serine-type endopeptidase activity"/>
    <property type="evidence" value="ECO:0007669"/>
    <property type="project" value="UniProtKB-UniRule"/>
</dbReference>
<gene>
    <name evidence="9" type="ORF">CERZMDRAFT_108840</name>
</gene>
<dbReference type="PANTHER" id="PTHR43806:SF11">
    <property type="entry name" value="CEREVISIN-RELATED"/>
    <property type="match status" value="1"/>
</dbReference>
<dbReference type="PROSITE" id="PS51892">
    <property type="entry name" value="SUBTILASE"/>
    <property type="match status" value="1"/>
</dbReference>
<evidence type="ECO:0000256" key="1">
    <source>
        <dbReference type="ARBA" id="ARBA00011073"/>
    </source>
</evidence>
<dbReference type="InterPro" id="IPR034193">
    <property type="entry name" value="PCSK9_ProteinaseK-like"/>
</dbReference>
<name>A0A6A6FTZ4_9PEZI</name>
<dbReference type="PROSITE" id="PS00136">
    <property type="entry name" value="SUBTILASE_ASP"/>
    <property type="match status" value="1"/>
</dbReference>
<dbReference type="InterPro" id="IPR023827">
    <property type="entry name" value="Peptidase_S8_Asp-AS"/>
</dbReference>
<sequence length="417" mass="44026">MFRILSLLLCASAAYAKPKILRRQDVAGEVVPDKYIVQLAPNAVLDDKLIQKLRTESGIKVNKTTSFDLDGLKGFTVKANDSAIDSLAEYSSLISVQPVTVIRAAIIPRQVTSRTLVATDGTWGLDRISHQKWTYTSRDFPNNQTEYVYNSAGGLNTVTYVVDTGIYTGHSDFGGRAVHGANFITAEGPEDKNGHGTHVAGTIGGRRYGVAKRGRLVSVKVLNANGTGDLSGIISALDWINKDVAANKAFRRGSVVNMSIGADFSQMLNDAVSALVKADILVVVAAGNSGADASKFSPASAPGACAIGSMSFYSSANAYSNFGPKVALHAPGFRVRSAGIAGPDAVVELSGTSMASPHVAGVGAYLMSINSSRYKGQLLCRQMQIVATRNQLKKDDGSALGNGTPNLIVWNTAVKPR</sequence>
<dbReference type="Pfam" id="PF00082">
    <property type="entry name" value="Peptidase_S8"/>
    <property type="match status" value="1"/>
</dbReference>
<organism evidence="9 10">
    <name type="scientific">Cercospora zeae-maydis SCOH1-5</name>
    <dbReference type="NCBI Taxonomy" id="717836"/>
    <lineage>
        <taxon>Eukaryota</taxon>
        <taxon>Fungi</taxon>
        <taxon>Dikarya</taxon>
        <taxon>Ascomycota</taxon>
        <taxon>Pezizomycotina</taxon>
        <taxon>Dothideomycetes</taxon>
        <taxon>Dothideomycetidae</taxon>
        <taxon>Mycosphaerellales</taxon>
        <taxon>Mycosphaerellaceae</taxon>
        <taxon>Cercospora</taxon>
    </lineage>
</organism>
<feature type="chain" id="PRO_5025437597" description="Peptidase S8/S53 domain-containing protein" evidence="7">
    <location>
        <begin position="17"/>
        <end position="417"/>
    </location>
</feature>
<feature type="domain" description="Peptidase S8/S53" evidence="8">
    <location>
        <begin position="161"/>
        <end position="372"/>
    </location>
</feature>
<keyword evidence="7" id="KW-0732">Signal</keyword>
<dbReference type="InterPro" id="IPR000209">
    <property type="entry name" value="Peptidase_S8/S53_dom"/>
</dbReference>